<dbReference type="CDD" id="cd18882">
    <property type="entry name" value="NUDIX_Hydrolase"/>
    <property type="match status" value="1"/>
</dbReference>
<organism evidence="7 8">
    <name type="scientific">Candidatus Synechococcus calcipolaris G9</name>
    <dbReference type="NCBI Taxonomy" id="1497997"/>
    <lineage>
        <taxon>Bacteria</taxon>
        <taxon>Bacillati</taxon>
        <taxon>Cyanobacteriota</taxon>
        <taxon>Cyanophyceae</taxon>
        <taxon>Synechococcales</taxon>
        <taxon>Synechococcaceae</taxon>
        <taxon>Synechococcus</taxon>
    </lineage>
</organism>
<sequence length="140" mass="15672">MTQVRVSVALAILYQGDRLLMQLRDDNPAILYPGHWGLFGGHLEVGETPLEGLQRELSEEIGHCPDHLEPVGQYSDDLVIRHIFASPLTVDLSELVLGEGWDMAWVTAAAVQRGWNYSDRAGEERPLGDIHRRILGDFLT</sequence>
<dbReference type="InterPro" id="IPR000086">
    <property type="entry name" value="NUDIX_hydrolase_dom"/>
</dbReference>
<dbReference type="InterPro" id="IPR020084">
    <property type="entry name" value="NUDIX_hydrolase_CS"/>
</dbReference>
<keyword evidence="8" id="KW-1185">Reference proteome</keyword>
<evidence type="ECO:0000313" key="8">
    <source>
        <dbReference type="Proteomes" id="UP001154265"/>
    </source>
</evidence>
<evidence type="ECO:0000256" key="1">
    <source>
        <dbReference type="ARBA" id="ARBA00001946"/>
    </source>
</evidence>
<keyword evidence="3" id="KW-0479">Metal-binding</keyword>
<dbReference type="Pfam" id="PF00293">
    <property type="entry name" value="NUDIX"/>
    <property type="match status" value="1"/>
</dbReference>
<dbReference type="PANTHER" id="PTHR43758:SF8">
    <property type="entry name" value="8-OXO-DGTP DIPHOSPHATASE YTKD-RELATED"/>
    <property type="match status" value="1"/>
</dbReference>
<dbReference type="RefSeq" id="WP_277865820.1">
    <property type="nucleotide sequence ID" value="NZ_JAKKUT010000002.1"/>
</dbReference>
<evidence type="ECO:0000313" key="7">
    <source>
        <dbReference type="EMBL" id="MDG2989895.1"/>
    </source>
</evidence>
<feature type="domain" description="Nudix hydrolase" evidence="6">
    <location>
        <begin position="4"/>
        <end position="132"/>
    </location>
</feature>
<dbReference type="GO" id="GO:0016787">
    <property type="term" value="F:hydrolase activity"/>
    <property type="evidence" value="ECO:0007669"/>
    <property type="project" value="UniProtKB-KW"/>
</dbReference>
<evidence type="ECO:0000256" key="5">
    <source>
        <dbReference type="ARBA" id="ARBA00022842"/>
    </source>
</evidence>
<keyword evidence="5" id="KW-0460">Magnesium</keyword>
<gene>
    <name evidence="7" type="ORF">L3556_02940</name>
</gene>
<comment type="similarity">
    <text evidence="2">Belongs to the Nudix hydrolase family.</text>
</comment>
<name>A0ABT6EVW0_9SYNE</name>
<keyword evidence="4 7" id="KW-0378">Hydrolase</keyword>
<dbReference type="InterPro" id="IPR015797">
    <property type="entry name" value="NUDIX_hydrolase-like_dom_sf"/>
</dbReference>
<dbReference type="Proteomes" id="UP001154265">
    <property type="component" value="Unassembled WGS sequence"/>
</dbReference>
<dbReference type="EMBL" id="JAKKUT010000002">
    <property type="protein sequence ID" value="MDG2989895.1"/>
    <property type="molecule type" value="Genomic_DNA"/>
</dbReference>
<accession>A0ABT6EVW0</accession>
<dbReference type="PANTHER" id="PTHR43758">
    <property type="entry name" value="7,8-DIHYDRO-8-OXOGUANINE TRIPHOSPHATASE"/>
    <property type="match status" value="1"/>
</dbReference>
<dbReference type="PROSITE" id="PS00893">
    <property type="entry name" value="NUDIX_BOX"/>
    <property type="match status" value="1"/>
</dbReference>
<protein>
    <submittedName>
        <fullName evidence="7">NUDIX hydrolase</fullName>
    </submittedName>
</protein>
<comment type="cofactor">
    <cofactor evidence="1">
        <name>Mg(2+)</name>
        <dbReference type="ChEBI" id="CHEBI:18420"/>
    </cofactor>
</comment>
<evidence type="ECO:0000256" key="3">
    <source>
        <dbReference type="ARBA" id="ARBA00022723"/>
    </source>
</evidence>
<evidence type="ECO:0000256" key="4">
    <source>
        <dbReference type="ARBA" id="ARBA00022801"/>
    </source>
</evidence>
<comment type="caution">
    <text evidence="7">The sequence shown here is derived from an EMBL/GenBank/DDBJ whole genome shotgun (WGS) entry which is preliminary data.</text>
</comment>
<evidence type="ECO:0000259" key="6">
    <source>
        <dbReference type="PROSITE" id="PS51462"/>
    </source>
</evidence>
<dbReference type="Gene3D" id="3.90.79.10">
    <property type="entry name" value="Nucleoside Triphosphate Pyrophosphohydrolase"/>
    <property type="match status" value="1"/>
</dbReference>
<dbReference type="SUPFAM" id="SSF55811">
    <property type="entry name" value="Nudix"/>
    <property type="match status" value="1"/>
</dbReference>
<proteinExistence type="inferred from homology"/>
<dbReference type="PROSITE" id="PS51462">
    <property type="entry name" value="NUDIX"/>
    <property type="match status" value="1"/>
</dbReference>
<reference evidence="7" key="2">
    <citation type="submission" date="2022-01" db="EMBL/GenBank/DDBJ databases">
        <authorList>
            <person name="Zivanovic Y."/>
            <person name="Moreira D."/>
            <person name="Lopez-Garcia P."/>
        </authorList>
    </citation>
    <scope>NUCLEOTIDE SEQUENCE</scope>
    <source>
        <strain evidence="7">G9</strain>
    </source>
</reference>
<reference evidence="7" key="1">
    <citation type="journal article" date="2022" name="Genome Biol. Evol.">
        <title>A New Gene Family Diagnostic for Intracellular Biomineralization of Amorphous Ca Carbonates by Cyanobacteria.</title>
        <authorList>
            <person name="Benzerara K."/>
            <person name="Duprat E."/>
            <person name="Bitard-Feildel T."/>
            <person name="Caumes G."/>
            <person name="Cassier-Chauvat C."/>
            <person name="Chauvat F."/>
            <person name="Dezi M."/>
            <person name="Diop S.I."/>
            <person name="Gaschignard G."/>
            <person name="Gorgen S."/>
            <person name="Gugger M."/>
            <person name="Lopez-Garcia P."/>
            <person name="Millet M."/>
            <person name="Skouri-Panet F."/>
            <person name="Moreira D."/>
            <person name="Callebaut I."/>
        </authorList>
    </citation>
    <scope>NUCLEOTIDE SEQUENCE</scope>
    <source>
        <strain evidence="7">G9</strain>
    </source>
</reference>
<evidence type="ECO:0000256" key="2">
    <source>
        <dbReference type="ARBA" id="ARBA00005582"/>
    </source>
</evidence>